<evidence type="ECO:0000313" key="1">
    <source>
        <dbReference type="EMBL" id="TCP25109.1"/>
    </source>
</evidence>
<protein>
    <submittedName>
        <fullName evidence="1">Uncharacterized protein</fullName>
    </submittedName>
</protein>
<gene>
    <name evidence="1" type="ORF">EV195_104141</name>
</gene>
<reference evidence="1 2" key="1">
    <citation type="submission" date="2019-03" db="EMBL/GenBank/DDBJ databases">
        <title>Genomic Encyclopedia of Type Strains, Phase IV (KMG-IV): sequencing the most valuable type-strain genomes for metagenomic binning, comparative biology and taxonomic classification.</title>
        <authorList>
            <person name="Goeker M."/>
        </authorList>
    </citation>
    <scope>NUCLEOTIDE SEQUENCE [LARGE SCALE GENOMIC DNA]</scope>
    <source>
        <strain evidence="1 2">DSM 14836</strain>
    </source>
</reference>
<dbReference type="OrthoDB" id="9757917at2"/>
<dbReference type="InterPro" id="IPR016024">
    <property type="entry name" value="ARM-type_fold"/>
</dbReference>
<name>A0A4R2NSZ1_9FLAO</name>
<dbReference type="Proteomes" id="UP000294564">
    <property type="component" value="Unassembled WGS sequence"/>
</dbReference>
<dbReference type="RefSeq" id="WP_132794494.1">
    <property type="nucleotide sequence ID" value="NZ_SLXM01000004.1"/>
</dbReference>
<organism evidence="1 2">
    <name type="scientific">Tenacibaculum skagerrakense</name>
    <dbReference type="NCBI Taxonomy" id="186571"/>
    <lineage>
        <taxon>Bacteria</taxon>
        <taxon>Pseudomonadati</taxon>
        <taxon>Bacteroidota</taxon>
        <taxon>Flavobacteriia</taxon>
        <taxon>Flavobacteriales</taxon>
        <taxon>Flavobacteriaceae</taxon>
        <taxon>Tenacibaculum</taxon>
    </lineage>
</organism>
<evidence type="ECO:0000313" key="2">
    <source>
        <dbReference type="Proteomes" id="UP000294564"/>
    </source>
</evidence>
<proteinExistence type="predicted"/>
<keyword evidence="2" id="KW-1185">Reference proteome</keyword>
<comment type="caution">
    <text evidence="1">The sequence shown here is derived from an EMBL/GenBank/DDBJ whole genome shotgun (WGS) entry which is preliminary data.</text>
</comment>
<accession>A0A4R2NSZ1</accession>
<dbReference type="EMBL" id="SLXM01000004">
    <property type="protein sequence ID" value="TCP25109.1"/>
    <property type="molecule type" value="Genomic_DNA"/>
</dbReference>
<sequence length="1430" mass="169009">MSELINWNKLKTYATNQNKSFEELCYQLAFEEYSSQGELTSIDDSGGGDGVEFYLEFPNGDIWGWQCKFFGRFDEGGRKEQIKSSLQRAYDKHGSRLKKWVLSSQLSLTPTEKTWFESSLAESIRNGRTVLPKNHTVDLEHWGDSKILNLLRKHQDIHNYFFAEKILSNDWYKTKFELVSNSSVLKSKYLNGLHVSGEADDKVIQVLCDKRLADLIDKSKEILDVDRFLDEYEEKVDDIRKEENIHEFTEDYYKIKNFVLNKDYPNIVRMGNDLLDKSQEFLRDEDLKSFTLLIEEMISYKKELDDFYIEYSDLRTPESIPSVHWDAEEVEKDNSKKRRIKSCRETILGPYFTLRNFIDAYLNIFQCFEYRNLNELHISGHASKGKTHLATNIVEYQINENKPAIFLFGKDFRTNLPLREQLKSLLDLPADWSVSDFLGALNISGRVNKTKAILLIDGLNESIHWKQIWGTSLETLITEINQKYSNILIITTYRKSYEKQLFPKDYFHYSTSGWIKKATVQGFDRENIDEAIDKYFDYYDIEIVNSSGAMNHFSEPLYLKIFCEAKRGQKVSFQNEDLFDVFDEYLTKANTRIVHNLGMEARYNRTFSKDILEKISNYFWEHSRRDIDLKDLMPSVVNEKQLTVFEGEDLLIFRDWGKEEVVTFTYDLLSGYLVAKIILENISNIEELQTFLISDKFKKELLTEETLHPLYNDILRCFSVLAIKKFGLSFYNDSLHKTLKEYLLRSIFEVNTNTVIDNKDIVLSIIREAFNRVTNKDVIYRLFKNTELDHSHPLNFELLSELLYGMTMSDRDVSWTEYIRKEYGYYSLGRIKNFIEHFEEACIERENLSDRVHLAAKKIMWFLTSSNLEMRDKSTKALYHYGRRYPKLFFELVEYSLKVNDPYVWQRTLASLYGVVLAKHNDWKSSEFKDKLMPIIAKKLYELVFSKGAPHGTTNIIARDYVRRTIEVCLQHHPKILNKKEIDNTVPPYKFGGIREWGEHDYGDGDYGNNEPMRMDFSNYTIGAIVPNGHSYSNPPEKQQVRRQIYWRIYDLGWESEKFADAEKNIGNESHYNSRTKKPKIERYGKKYSWIAYYEIYGYREDNDLVKEEWPDFRASESDIDPSFPILPENKPFIEDDILGNREMSLLDWYNDDALPSLNDYLVANNLNEANNDWVCLDGFISQEDKKYNRETFVFIRGMIVKMDDYNEFSNLIEAKDFRSNRIPSVSENYYTYASEMNTLHEATYDNFRTIEFEIERKKKVIKKGESGYYPRVFFDKEGITESQPDEIIVDEIQTKEFEILMPVAQYNWETYHSSLNQAGHQYVVSKELSFHLNLIDAPQTFNLFEKNGELASINLRYRKDYNTNQHFVYIRKDLFDKFLEENGYKFIWGLWGEKQFSFEGHNTIRQFISENSIEGYKTFKQVVPYDKLI</sequence>
<dbReference type="SUPFAM" id="SSF48371">
    <property type="entry name" value="ARM repeat"/>
    <property type="match status" value="1"/>
</dbReference>